<dbReference type="RefSeq" id="WP_067762831.1">
    <property type="nucleotide sequence ID" value="NZ_LZDS01000010.1"/>
</dbReference>
<dbReference type="PANTHER" id="PTHR38008:SF2">
    <property type="entry name" value="HEMOLYSIN"/>
    <property type="match status" value="1"/>
</dbReference>
<dbReference type="InterPro" id="IPR005590">
    <property type="entry name" value="DUF333"/>
</dbReference>
<dbReference type="Pfam" id="PF11720">
    <property type="entry name" value="Inhibitor_I78"/>
    <property type="match status" value="1"/>
</dbReference>
<dbReference type="STRING" id="1443941.A9J31_14415"/>
<keyword evidence="3" id="KW-1185">Reference proteome</keyword>
<reference evidence="3" key="1">
    <citation type="submission" date="2016-06" db="EMBL/GenBank/DDBJ databases">
        <authorList>
            <person name="Radolfova-Krizova L."/>
            <person name="Nemec A."/>
        </authorList>
    </citation>
    <scope>NUCLEOTIDE SEQUENCE [LARGE SCALE GENOMIC DNA]</scope>
    <source>
        <strain evidence="3">ANC 4275</strain>
    </source>
</reference>
<comment type="caution">
    <text evidence="2">The sequence shown here is derived from an EMBL/GenBank/DDBJ whole genome shotgun (WGS) entry which is preliminary data.</text>
</comment>
<gene>
    <name evidence="2" type="ORF">A9J31_14415</name>
</gene>
<dbReference type="EMBL" id="LZDS01000010">
    <property type="protein sequence ID" value="OBX29343.1"/>
    <property type="molecule type" value="Genomic_DNA"/>
</dbReference>
<feature type="chain" id="PRO_5008360784" description="Hemolysin" evidence="1">
    <location>
        <begin position="21"/>
        <end position="146"/>
    </location>
</feature>
<organism evidence="2 3">
    <name type="scientific">Acinetobacter gandensis</name>
    <dbReference type="NCBI Taxonomy" id="1443941"/>
    <lineage>
        <taxon>Bacteria</taxon>
        <taxon>Pseudomonadati</taxon>
        <taxon>Pseudomonadota</taxon>
        <taxon>Gammaproteobacteria</taxon>
        <taxon>Moraxellales</taxon>
        <taxon>Moraxellaceae</taxon>
        <taxon>Acinetobacter</taxon>
    </lineage>
</organism>
<dbReference type="Proteomes" id="UP000185753">
    <property type="component" value="Unassembled WGS sequence"/>
</dbReference>
<accession>A0A1A7RD26</accession>
<dbReference type="PROSITE" id="PS51257">
    <property type="entry name" value="PROKAR_LIPOPROTEIN"/>
    <property type="match status" value="1"/>
</dbReference>
<dbReference type="Gene3D" id="3.30.10.10">
    <property type="entry name" value="Trypsin Inhibitor V, subunit A"/>
    <property type="match status" value="1"/>
</dbReference>
<evidence type="ECO:0008006" key="4">
    <source>
        <dbReference type="Google" id="ProtNLM"/>
    </source>
</evidence>
<feature type="signal peptide" evidence="1">
    <location>
        <begin position="1"/>
        <end position="20"/>
    </location>
</feature>
<proteinExistence type="predicted"/>
<dbReference type="AlphaFoldDB" id="A0A1A7RD26"/>
<dbReference type="Pfam" id="PF03891">
    <property type="entry name" value="DUF333"/>
    <property type="match status" value="1"/>
</dbReference>
<name>A0A1A7RD26_9GAMM</name>
<evidence type="ECO:0000313" key="2">
    <source>
        <dbReference type="EMBL" id="OBX29343.1"/>
    </source>
</evidence>
<evidence type="ECO:0000313" key="3">
    <source>
        <dbReference type="Proteomes" id="UP000185753"/>
    </source>
</evidence>
<keyword evidence="1" id="KW-0732">Signal</keyword>
<dbReference type="PANTHER" id="PTHR38008">
    <property type="entry name" value="HEMOLYSIN-RELATED"/>
    <property type="match status" value="1"/>
</dbReference>
<evidence type="ECO:0000256" key="1">
    <source>
        <dbReference type="SAM" id="SignalP"/>
    </source>
</evidence>
<protein>
    <recommendedName>
        <fullName evidence="4">Hemolysin</fullName>
    </recommendedName>
</protein>
<dbReference type="InterPro" id="IPR021719">
    <property type="entry name" value="Prot_inh_I78"/>
</dbReference>
<sequence>MKILVSIACGLIALGLSACATSPQIDQSKHVIGMANPASVYCEQVGGQSLIQKTEEGDRGFCKLKNGQLVDEWQYYQHGLSICKPELTQKLIGQKNLTDAQIQALTKAKLVRVVEPGQPMTMDYRVERVTVTINPNTKIVTNAICG</sequence>